<name>A0A183UCK2_TOXCA</name>
<sequence length="76" mass="8407">MRGLHCLQYRLPPYDDDSHATVPSRTSQIHAALARVDQQQVFDEPSVGASFKVHCYPSFALGLIPFFAASPQITFG</sequence>
<gene>
    <name evidence="1" type="ORF">TCNE_LOCUS6222</name>
</gene>
<evidence type="ECO:0000313" key="1">
    <source>
        <dbReference type="EMBL" id="VDM37522.1"/>
    </source>
</evidence>
<organism evidence="2 3">
    <name type="scientific">Toxocara canis</name>
    <name type="common">Canine roundworm</name>
    <dbReference type="NCBI Taxonomy" id="6265"/>
    <lineage>
        <taxon>Eukaryota</taxon>
        <taxon>Metazoa</taxon>
        <taxon>Ecdysozoa</taxon>
        <taxon>Nematoda</taxon>
        <taxon>Chromadorea</taxon>
        <taxon>Rhabditida</taxon>
        <taxon>Spirurina</taxon>
        <taxon>Ascaridomorpha</taxon>
        <taxon>Ascaridoidea</taxon>
        <taxon>Toxocaridae</taxon>
        <taxon>Toxocara</taxon>
    </lineage>
</organism>
<protein>
    <submittedName>
        <fullName evidence="1 3">Uncharacterized protein</fullName>
    </submittedName>
</protein>
<reference evidence="3" key="1">
    <citation type="submission" date="2016-06" db="UniProtKB">
        <authorList>
            <consortium name="WormBaseParasite"/>
        </authorList>
    </citation>
    <scope>IDENTIFICATION</scope>
</reference>
<keyword evidence="2" id="KW-1185">Reference proteome</keyword>
<dbReference type="AlphaFoldDB" id="A0A183UCK2"/>
<dbReference type="EMBL" id="UYWY01019456">
    <property type="protein sequence ID" value="VDM37522.1"/>
    <property type="molecule type" value="Genomic_DNA"/>
</dbReference>
<dbReference type="WBParaSite" id="TCNE_0000622201-mRNA-1">
    <property type="protein sequence ID" value="TCNE_0000622201-mRNA-1"/>
    <property type="gene ID" value="TCNE_0000622201"/>
</dbReference>
<evidence type="ECO:0000313" key="3">
    <source>
        <dbReference type="WBParaSite" id="TCNE_0000622201-mRNA-1"/>
    </source>
</evidence>
<dbReference type="Proteomes" id="UP000050794">
    <property type="component" value="Unassembled WGS sequence"/>
</dbReference>
<evidence type="ECO:0000313" key="2">
    <source>
        <dbReference type="Proteomes" id="UP000050794"/>
    </source>
</evidence>
<accession>A0A183UCK2</accession>
<reference evidence="1 2" key="2">
    <citation type="submission" date="2018-11" db="EMBL/GenBank/DDBJ databases">
        <authorList>
            <consortium name="Pathogen Informatics"/>
        </authorList>
    </citation>
    <scope>NUCLEOTIDE SEQUENCE [LARGE SCALE GENOMIC DNA]</scope>
</reference>
<proteinExistence type="predicted"/>